<evidence type="ECO:0000256" key="5">
    <source>
        <dbReference type="ARBA" id="ARBA00022448"/>
    </source>
</evidence>
<dbReference type="GO" id="GO:0008137">
    <property type="term" value="F:NADH dehydrogenase (ubiquinone) activity"/>
    <property type="evidence" value="ECO:0007669"/>
    <property type="project" value="UniProtKB-EC"/>
</dbReference>
<name>A0A6H0N225_9CUCU</name>
<feature type="transmembrane region" description="Helical" evidence="15">
    <location>
        <begin position="7"/>
        <end position="37"/>
    </location>
</feature>
<dbReference type="EC" id="7.1.1.2" evidence="3 15"/>
<organism evidence="16">
    <name type="scientific">Bifidoprionus rufus</name>
    <dbReference type="NCBI Taxonomy" id="2546597"/>
    <lineage>
        <taxon>Eukaryota</taxon>
        <taxon>Metazoa</taxon>
        <taxon>Ecdysozoa</taxon>
        <taxon>Arthropoda</taxon>
        <taxon>Hexapoda</taxon>
        <taxon>Insecta</taxon>
        <taxon>Pterygota</taxon>
        <taxon>Neoptera</taxon>
        <taxon>Endopterygota</taxon>
        <taxon>Coleoptera</taxon>
        <taxon>Polyphaga</taxon>
        <taxon>Cucujiformia</taxon>
        <taxon>Chrysomeloidea</taxon>
        <taxon>Cerambycidae</taxon>
        <taxon>Prioninae</taxon>
        <taxon>Prionini</taxon>
        <taxon>Bifidoprionus</taxon>
    </lineage>
</organism>
<evidence type="ECO:0000256" key="13">
    <source>
        <dbReference type="ARBA" id="ARBA00023136"/>
    </source>
</evidence>
<keyword evidence="11 15" id="KW-0520">NAD</keyword>
<keyword evidence="12 15" id="KW-0496">Mitochondrion</keyword>
<sequence length="169" mass="19332">MIFSFMILVLWSSVIFIVFMNHPLSVGVTLLIQTLLISLITGSMNSSYWFSYILFLIMVGGMLVLFIYMTNVASNEKFKFSMKMLWATIPISAMLIPLSYLDKFLTEMISVSGKSSDSESYLQEITQLTKFISWPLMMNLLLIITYLLIALIMVVKITDIKQGPLRQKN</sequence>
<evidence type="ECO:0000256" key="14">
    <source>
        <dbReference type="ARBA" id="ARBA00049551"/>
    </source>
</evidence>
<gene>
    <name evidence="16" type="primary">ND6</name>
</gene>
<dbReference type="GO" id="GO:0031966">
    <property type="term" value="C:mitochondrial membrane"/>
    <property type="evidence" value="ECO:0007669"/>
    <property type="project" value="UniProtKB-SubCell"/>
</dbReference>
<keyword evidence="10 15" id="KW-1133">Transmembrane helix</keyword>
<comment type="function">
    <text evidence="15">Core subunit of the mitochondrial membrane respiratory chain NADH dehydrogenase (Complex I) which catalyzes electron transfer from NADH through the respiratory chain, using ubiquinone as an electron acceptor. Essential for the catalytic activity and assembly of complex I.</text>
</comment>
<feature type="transmembrane region" description="Helical" evidence="15">
    <location>
        <begin position="49"/>
        <end position="68"/>
    </location>
</feature>
<dbReference type="PANTHER" id="PTHR11435">
    <property type="entry name" value="NADH UBIQUINONE OXIDOREDUCTASE SUBUNIT ND6"/>
    <property type="match status" value="1"/>
</dbReference>
<evidence type="ECO:0000256" key="6">
    <source>
        <dbReference type="ARBA" id="ARBA00022660"/>
    </source>
</evidence>
<comment type="catalytic activity">
    <reaction evidence="14 15">
        <text>a ubiquinone + NADH + 5 H(+)(in) = a ubiquinol + NAD(+) + 4 H(+)(out)</text>
        <dbReference type="Rhea" id="RHEA:29091"/>
        <dbReference type="Rhea" id="RHEA-COMP:9565"/>
        <dbReference type="Rhea" id="RHEA-COMP:9566"/>
        <dbReference type="ChEBI" id="CHEBI:15378"/>
        <dbReference type="ChEBI" id="CHEBI:16389"/>
        <dbReference type="ChEBI" id="CHEBI:17976"/>
        <dbReference type="ChEBI" id="CHEBI:57540"/>
        <dbReference type="ChEBI" id="CHEBI:57945"/>
        <dbReference type="EC" id="7.1.1.2"/>
    </reaction>
</comment>
<evidence type="ECO:0000256" key="1">
    <source>
        <dbReference type="ARBA" id="ARBA00004225"/>
    </source>
</evidence>
<proteinExistence type="inferred from homology"/>
<geneLocation type="mitochondrion" evidence="16"/>
<evidence type="ECO:0000256" key="2">
    <source>
        <dbReference type="ARBA" id="ARBA00005698"/>
    </source>
</evidence>
<keyword evidence="8 15" id="KW-1278">Translocase</keyword>
<keyword evidence="15" id="KW-0830">Ubiquinone</keyword>
<dbReference type="AlphaFoldDB" id="A0A6H0N225"/>
<protein>
    <recommendedName>
        <fullName evidence="4 15">NADH-ubiquinone oxidoreductase chain 6</fullName>
        <ecNumber evidence="3 15">7.1.1.2</ecNumber>
    </recommendedName>
</protein>
<keyword evidence="9 15" id="KW-0249">Electron transport</keyword>
<evidence type="ECO:0000256" key="8">
    <source>
        <dbReference type="ARBA" id="ARBA00022967"/>
    </source>
</evidence>
<keyword evidence="5 15" id="KW-0813">Transport</keyword>
<evidence type="ECO:0000256" key="7">
    <source>
        <dbReference type="ARBA" id="ARBA00022692"/>
    </source>
</evidence>
<accession>A0A6H0N225</accession>
<dbReference type="InterPro" id="IPR050269">
    <property type="entry name" value="ComplexI_Subunit6"/>
</dbReference>
<feature type="transmembrane region" description="Helical" evidence="15">
    <location>
        <begin position="80"/>
        <end position="100"/>
    </location>
</feature>
<feature type="transmembrane region" description="Helical" evidence="15">
    <location>
        <begin position="136"/>
        <end position="158"/>
    </location>
</feature>
<comment type="similarity">
    <text evidence="2 15">Belongs to the complex I subunit 6 family.</text>
</comment>
<keyword evidence="13 15" id="KW-0472">Membrane</keyword>
<evidence type="ECO:0000256" key="3">
    <source>
        <dbReference type="ARBA" id="ARBA00012944"/>
    </source>
</evidence>
<evidence type="ECO:0000313" key="16">
    <source>
        <dbReference type="EMBL" id="QIV24598.1"/>
    </source>
</evidence>
<keyword evidence="6 15" id="KW-0679">Respiratory chain</keyword>
<dbReference type="InterPro" id="IPR001457">
    <property type="entry name" value="NADH_UbQ/plastoQ_OxRdtase_su6"/>
</dbReference>
<evidence type="ECO:0000256" key="9">
    <source>
        <dbReference type="ARBA" id="ARBA00022982"/>
    </source>
</evidence>
<evidence type="ECO:0000256" key="12">
    <source>
        <dbReference type="ARBA" id="ARBA00023128"/>
    </source>
</evidence>
<keyword evidence="7 15" id="KW-0812">Transmembrane</keyword>
<evidence type="ECO:0000256" key="4">
    <source>
        <dbReference type="ARBA" id="ARBA00021095"/>
    </source>
</evidence>
<dbReference type="PANTHER" id="PTHR11435:SF1">
    <property type="entry name" value="NADH-UBIQUINONE OXIDOREDUCTASE CHAIN 6"/>
    <property type="match status" value="1"/>
</dbReference>
<reference evidence="16" key="1">
    <citation type="journal article" date="2020" name="Syst. Entomol.">
        <title>Museomics reveals extensive cryptic diversity of Australian prionine longhorn beetles with implications for their classification and conservation.</title>
        <authorList>
            <person name="Jin M."/>
            <person name="Zwick A."/>
            <person name="Slipinski A."/>
            <person name="Keyzer R."/>
            <person name="Pang H."/>
        </authorList>
    </citation>
    <scope>NUCLEOTIDE SEQUENCE</scope>
</reference>
<evidence type="ECO:0000256" key="11">
    <source>
        <dbReference type="ARBA" id="ARBA00023027"/>
    </source>
</evidence>
<evidence type="ECO:0000256" key="15">
    <source>
        <dbReference type="RuleBase" id="RU004430"/>
    </source>
</evidence>
<comment type="subcellular location">
    <subcellularLocation>
        <location evidence="1 15">Mitochondrion membrane</location>
        <topology evidence="1 15">Multi-pass membrane protein</topology>
    </subcellularLocation>
</comment>
<dbReference type="Pfam" id="PF00499">
    <property type="entry name" value="Oxidored_q3"/>
    <property type="match status" value="1"/>
</dbReference>
<dbReference type="EMBL" id="MK614537">
    <property type="protein sequence ID" value="QIV24598.1"/>
    <property type="molecule type" value="Genomic_DNA"/>
</dbReference>
<evidence type="ECO:0000256" key="10">
    <source>
        <dbReference type="ARBA" id="ARBA00022989"/>
    </source>
</evidence>